<evidence type="ECO:0000256" key="1">
    <source>
        <dbReference type="SAM" id="MobiDB-lite"/>
    </source>
</evidence>
<name>A0ABR4A375_9LECA</name>
<dbReference type="EMBL" id="JBEFKJ010000021">
    <property type="protein sequence ID" value="KAL2040379.1"/>
    <property type="molecule type" value="Genomic_DNA"/>
</dbReference>
<evidence type="ECO:0000259" key="2">
    <source>
        <dbReference type="Pfam" id="PF00975"/>
    </source>
</evidence>
<dbReference type="InterPro" id="IPR001031">
    <property type="entry name" value="Thioesterase"/>
</dbReference>
<organism evidence="3 4">
    <name type="scientific">Stereocaulon virgatum</name>
    <dbReference type="NCBI Taxonomy" id="373712"/>
    <lineage>
        <taxon>Eukaryota</taxon>
        <taxon>Fungi</taxon>
        <taxon>Dikarya</taxon>
        <taxon>Ascomycota</taxon>
        <taxon>Pezizomycotina</taxon>
        <taxon>Lecanoromycetes</taxon>
        <taxon>OSLEUM clade</taxon>
        <taxon>Lecanoromycetidae</taxon>
        <taxon>Lecanorales</taxon>
        <taxon>Lecanorineae</taxon>
        <taxon>Stereocaulaceae</taxon>
        <taxon>Stereocaulon</taxon>
    </lineage>
</organism>
<protein>
    <recommendedName>
        <fullName evidence="2">Thioesterase domain-containing protein</fullName>
    </recommendedName>
</protein>
<dbReference type="Gene3D" id="3.40.50.1820">
    <property type="entry name" value="alpha/beta hydrolase"/>
    <property type="match status" value="1"/>
</dbReference>
<dbReference type="Proteomes" id="UP001590950">
    <property type="component" value="Unassembled WGS sequence"/>
</dbReference>
<evidence type="ECO:0000313" key="4">
    <source>
        <dbReference type="Proteomes" id="UP001590950"/>
    </source>
</evidence>
<accession>A0ABR4A375</accession>
<dbReference type="InterPro" id="IPR029058">
    <property type="entry name" value="AB_hydrolase_fold"/>
</dbReference>
<comment type="caution">
    <text evidence="3">The sequence shown here is derived from an EMBL/GenBank/DDBJ whole genome shotgun (WGS) entry which is preliminary data.</text>
</comment>
<gene>
    <name evidence="3" type="ORF">N7G274_006822</name>
</gene>
<keyword evidence="4" id="KW-1185">Reference proteome</keyword>
<reference evidence="3 4" key="1">
    <citation type="submission" date="2024-09" db="EMBL/GenBank/DDBJ databases">
        <title>Rethinking Asexuality: The Enigmatic Case of Functional Sexual Genes in Lepraria (Stereocaulaceae).</title>
        <authorList>
            <person name="Doellman M."/>
            <person name="Sun Y."/>
            <person name="Barcenas-Pena A."/>
            <person name="Lumbsch H.T."/>
            <person name="Grewe F."/>
        </authorList>
    </citation>
    <scope>NUCLEOTIDE SEQUENCE [LARGE SCALE GENOMIC DNA]</scope>
    <source>
        <strain evidence="3 4">Mercado 3170</strain>
    </source>
</reference>
<sequence>MESIFHIQGNLDSELAPLFLIHAVSGFATPYMALGPLTSDDPTRSRPIYGLSCPIYESKSYKIPLSFEKVAREYVDRIRAERPEGPYMLGGWSMGGMIAVKMACILQEQGQEVVHVVLIDSTNPQGCPWFVDEDERSAIAEYTFEAYSKRTGLPGLEDMSDDEDDFHDSDYYSDSDSDDQDDDVDIMEYLPRMRKHIVNSWDMITRAGQGYYLGEGLTSPVTLVKCTELSAPPPGISQKRTKAIQEVFNDDRAGWKMEHFNSIPMDAQHDFMFDDEHISTMTQTLRGILAGIDR</sequence>
<feature type="compositionally biased region" description="Acidic residues" evidence="1">
    <location>
        <begin position="158"/>
        <end position="182"/>
    </location>
</feature>
<feature type="domain" description="Thioesterase" evidence="2">
    <location>
        <begin position="17"/>
        <end position="128"/>
    </location>
</feature>
<dbReference type="SUPFAM" id="SSF53474">
    <property type="entry name" value="alpha/beta-Hydrolases"/>
    <property type="match status" value="1"/>
</dbReference>
<feature type="region of interest" description="Disordered" evidence="1">
    <location>
        <begin position="153"/>
        <end position="182"/>
    </location>
</feature>
<proteinExistence type="predicted"/>
<dbReference type="Pfam" id="PF00975">
    <property type="entry name" value="Thioesterase"/>
    <property type="match status" value="1"/>
</dbReference>
<evidence type="ECO:0000313" key="3">
    <source>
        <dbReference type="EMBL" id="KAL2040379.1"/>
    </source>
</evidence>